<evidence type="ECO:0000313" key="5">
    <source>
        <dbReference type="EMBL" id="QFQ13607.1"/>
    </source>
</evidence>
<evidence type="ECO:0000313" key="6">
    <source>
        <dbReference type="Proteomes" id="UP000249375"/>
    </source>
</evidence>
<keyword evidence="3" id="KW-0238">DNA-binding</keyword>
<dbReference type="PANTHER" id="PTHR30408:SF12">
    <property type="entry name" value="TYPE I RESTRICTION ENZYME MJAVIII SPECIFICITY SUBUNIT"/>
    <property type="match status" value="1"/>
</dbReference>
<comment type="similarity">
    <text evidence="1">Belongs to the type-I restriction system S methylase family.</text>
</comment>
<name>A0A5P8E9N1_9BACT</name>
<organism evidence="5 6">
    <name type="scientific">Pseudoprevotella muciniphila</name>
    <dbReference type="NCBI Taxonomy" id="2133944"/>
    <lineage>
        <taxon>Bacteria</taxon>
        <taxon>Pseudomonadati</taxon>
        <taxon>Bacteroidota</taxon>
        <taxon>Bacteroidia</taxon>
        <taxon>Bacteroidales</taxon>
        <taxon>Prevotellaceae</taxon>
        <taxon>Pseudoprevotella</taxon>
    </lineage>
</organism>
<proteinExistence type="inferred from homology"/>
<feature type="domain" description="Type I restriction modification DNA specificity" evidence="4">
    <location>
        <begin position="10"/>
        <end position="165"/>
    </location>
</feature>
<dbReference type="GO" id="GO:0003677">
    <property type="term" value="F:DNA binding"/>
    <property type="evidence" value="ECO:0007669"/>
    <property type="project" value="UniProtKB-KW"/>
</dbReference>
<dbReference type="InterPro" id="IPR052021">
    <property type="entry name" value="Type-I_RS_S_subunit"/>
</dbReference>
<dbReference type="SUPFAM" id="SSF116734">
    <property type="entry name" value="DNA methylase specificity domain"/>
    <property type="match status" value="1"/>
</dbReference>
<dbReference type="AlphaFoldDB" id="A0A5P8E9N1"/>
<sequence>MFGNPVSNNKGWNTLPIKDVAPESPSIEKQTGKVWILNLDMIESNTGKVVEKVFENDSNLLSVAPFDEGNVLYSKLRPYLNKVVIPDGKGYATTELVPLRPNQELLNLTFFSHLLRGDDFVTYANSISTGTKMPRMPLNDLRKFQCILPPIEKQNEFEEIAHQADKS</sequence>
<evidence type="ECO:0000256" key="2">
    <source>
        <dbReference type="ARBA" id="ARBA00022747"/>
    </source>
</evidence>
<evidence type="ECO:0000256" key="3">
    <source>
        <dbReference type="ARBA" id="ARBA00023125"/>
    </source>
</evidence>
<gene>
    <name evidence="5" type="ORF">C7Y71_011655</name>
</gene>
<protein>
    <submittedName>
        <fullName evidence="5">Restriction endonuclease subunit S</fullName>
    </submittedName>
</protein>
<keyword evidence="5" id="KW-0540">Nuclease</keyword>
<dbReference type="InterPro" id="IPR044946">
    <property type="entry name" value="Restrct_endonuc_typeI_TRD_sf"/>
</dbReference>
<dbReference type="PANTHER" id="PTHR30408">
    <property type="entry name" value="TYPE-1 RESTRICTION ENZYME ECOKI SPECIFICITY PROTEIN"/>
    <property type="match status" value="1"/>
</dbReference>
<keyword evidence="2" id="KW-0680">Restriction system</keyword>
<keyword evidence="5" id="KW-0378">Hydrolase</keyword>
<dbReference type="GO" id="GO:0009307">
    <property type="term" value="P:DNA restriction-modification system"/>
    <property type="evidence" value="ECO:0007669"/>
    <property type="project" value="UniProtKB-KW"/>
</dbReference>
<dbReference type="Pfam" id="PF01420">
    <property type="entry name" value="Methylase_S"/>
    <property type="match status" value="1"/>
</dbReference>
<evidence type="ECO:0000256" key="1">
    <source>
        <dbReference type="ARBA" id="ARBA00010923"/>
    </source>
</evidence>
<dbReference type="Gene3D" id="3.90.220.20">
    <property type="entry name" value="DNA methylase specificity domains"/>
    <property type="match status" value="1"/>
</dbReference>
<dbReference type="RefSeq" id="WP_111899134.1">
    <property type="nucleotide sequence ID" value="NZ_CP033459.1"/>
</dbReference>
<keyword evidence="6" id="KW-1185">Reference proteome</keyword>
<dbReference type="EMBL" id="CP033459">
    <property type="protein sequence ID" value="QFQ13607.1"/>
    <property type="molecule type" value="Genomic_DNA"/>
</dbReference>
<dbReference type="KEGG" id="alq:C7Y71_011655"/>
<dbReference type="GO" id="GO:0004519">
    <property type="term" value="F:endonuclease activity"/>
    <property type="evidence" value="ECO:0007669"/>
    <property type="project" value="UniProtKB-KW"/>
</dbReference>
<reference evidence="5 6" key="1">
    <citation type="submission" date="2018-11" db="EMBL/GenBank/DDBJ databases">
        <authorList>
            <person name="Na S.W."/>
            <person name="Baik M."/>
        </authorList>
    </citation>
    <scope>NUCLEOTIDE SEQUENCE [LARGE SCALE GENOMIC DNA]</scope>
    <source>
        <strain evidence="5 6">E39</strain>
    </source>
</reference>
<accession>A0A5P8E9N1</accession>
<dbReference type="InterPro" id="IPR000055">
    <property type="entry name" value="Restrct_endonuc_typeI_TRD"/>
</dbReference>
<keyword evidence="5" id="KW-0255">Endonuclease</keyword>
<evidence type="ECO:0000259" key="4">
    <source>
        <dbReference type="Pfam" id="PF01420"/>
    </source>
</evidence>
<dbReference type="Proteomes" id="UP000249375">
    <property type="component" value="Chromosome"/>
</dbReference>
<dbReference type="OrthoDB" id="667970at2"/>